<accession>A0A9P8TGV3</accession>
<sequence>MNGLSSLIELSNIDSVYESLISPNDDLGNPLTNLGLSPPILIIPALFASFKVFNSFLKKFGSIALVVLINSELEILKS</sequence>
<evidence type="ECO:0000313" key="1">
    <source>
        <dbReference type="EMBL" id="KAH3679083.1"/>
    </source>
</evidence>
<evidence type="ECO:0000313" key="2">
    <source>
        <dbReference type="Proteomes" id="UP000769528"/>
    </source>
</evidence>
<organism evidence="1 2">
    <name type="scientific">Wickerhamomyces mucosus</name>
    <dbReference type="NCBI Taxonomy" id="1378264"/>
    <lineage>
        <taxon>Eukaryota</taxon>
        <taxon>Fungi</taxon>
        <taxon>Dikarya</taxon>
        <taxon>Ascomycota</taxon>
        <taxon>Saccharomycotina</taxon>
        <taxon>Saccharomycetes</taxon>
        <taxon>Phaffomycetales</taxon>
        <taxon>Wickerhamomycetaceae</taxon>
        <taxon>Wickerhamomyces</taxon>
    </lineage>
</organism>
<protein>
    <submittedName>
        <fullName evidence="1">Uncharacterized protein</fullName>
    </submittedName>
</protein>
<gene>
    <name evidence="1" type="ORF">WICMUC_001279</name>
</gene>
<keyword evidence="2" id="KW-1185">Reference proteome</keyword>
<reference evidence="1" key="1">
    <citation type="journal article" date="2021" name="Open Biol.">
        <title>Shared evolutionary footprints suggest mitochondrial oxidative damage underlies multiple complex I losses in fungi.</title>
        <authorList>
            <person name="Schikora-Tamarit M.A."/>
            <person name="Marcet-Houben M."/>
            <person name="Nosek J."/>
            <person name="Gabaldon T."/>
        </authorList>
    </citation>
    <scope>NUCLEOTIDE SEQUENCE</scope>
    <source>
        <strain evidence="1">CBS6341</strain>
    </source>
</reference>
<name>A0A9P8TGV3_9ASCO</name>
<reference evidence="1" key="2">
    <citation type="submission" date="2021-01" db="EMBL/GenBank/DDBJ databases">
        <authorList>
            <person name="Schikora-Tamarit M.A."/>
        </authorList>
    </citation>
    <scope>NUCLEOTIDE SEQUENCE</scope>
    <source>
        <strain evidence="1">CBS6341</strain>
    </source>
</reference>
<comment type="caution">
    <text evidence="1">The sequence shown here is derived from an EMBL/GenBank/DDBJ whole genome shotgun (WGS) entry which is preliminary data.</text>
</comment>
<proteinExistence type="predicted"/>
<dbReference type="Proteomes" id="UP000769528">
    <property type="component" value="Unassembled WGS sequence"/>
</dbReference>
<dbReference type="AlphaFoldDB" id="A0A9P8TGV3"/>
<dbReference type="EMBL" id="JAEUBF010000390">
    <property type="protein sequence ID" value="KAH3679083.1"/>
    <property type="molecule type" value="Genomic_DNA"/>
</dbReference>